<comment type="caution">
    <text evidence="2">The sequence shown here is derived from an EMBL/GenBank/DDBJ whole genome shotgun (WGS) entry which is preliminary data.</text>
</comment>
<dbReference type="AlphaFoldDB" id="A0A9X2BYA7"/>
<evidence type="ECO:0000313" key="3">
    <source>
        <dbReference type="Proteomes" id="UP001139353"/>
    </source>
</evidence>
<gene>
    <name evidence="2" type="ORF">LPC04_06875</name>
</gene>
<keyword evidence="1" id="KW-0812">Transmembrane</keyword>
<name>A0A9X2BYA7_9BURK</name>
<dbReference type="RefSeq" id="WP_275681431.1">
    <property type="nucleotide sequence ID" value="NZ_JAJLJH010000001.1"/>
</dbReference>
<feature type="transmembrane region" description="Helical" evidence="1">
    <location>
        <begin position="59"/>
        <end position="81"/>
    </location>
</feature>
<proteinExistence type="predicted"/>
<keyword evidence="3" id="KW-1185">Reference proteome</keyword>
<dbReference type="Proteomes" id="UP001139353">
    <property type="component" value="Unassembled WGS sequence"/>
</dbReference>
<reference evidence="2" key="1">
    <citation type="submission" date="2021-11" db="EMBL/GenBank/DDBJ databases">
        <title>BS-T2-15 a new species belonging to the Comamonadaceae family isolated from the soil of a French oak forest.</title>
        <authorList>
            <person name="Mieszkin S."/>
            <person name="Alain K."/>
        </authorList>
    </citation>
    <scope>NUCLEOTIDE SEQUENCE</scope>
    <source>
        <strain evidence="2">BS-T2-15</strain>
    </source>
</reference>
<evidence type="ECO:0000256" key="1">
    <source>
        <dbReference type="SAM" id="Phobius"/>
    </source>
</evidence>
<keyword evidence="1" id="KW-0472">Membrane</keyword>
<keyword evidence="1" id="KW-1133">Transmembrane helix</keyword>
<dbReference type="EMBL" id="JAJLJH010000001">
    <property type="protein sequence ID" value="MCK9685428.1"/>
    <property type="molecule type" value="Genomic_DNA"/>
</dbReference>
<sequence>MNTVRIADFAAPAAAPAIVPAPAAVVATPRHRPSADNDSRFDRRGLEPWLETPSVARRALSALLAATACGAVFAGVLALFVHAGA</sequence>
<protein>
    <submittedName>
        <fullName evidence="2">Uncharacterized protein</fullName>
    </submittedName>
</protein>
<accession>A0A9X2BYA7</accession>
<evidence type="ECO:0000313" key="2">
    <source>
        <dbReference type="EMBL" id="MCK9685428.1"/>
    </source>
</evidence>
<organism evidence="2 3">
    <name type="scientific">Scleromatobacter humisilvae</name>
    <dbReference type="NCBI Taxonomy" id="2897159"/>
    <lineage>
        <taxon>Bacteria</taxon>
        <taxon>Pseudomonadati</taxon>
        <taxon>Pseudomonadota</taxon>
        <taxon>Betaproteobacteria</taxon>
        <taxon>Burkholderiales</taxon>
        <taxon>Sphaerotilaceae</taxon>
        <taxon>Scleromatobacter</taxon>
    </lineage>
</organism>